<dbReference type="InterPro" id="IPR004286">
    <property type="entry name" value="Herpes_UL16/UL94"/>
</dbReference>
<dbReference type="OrthoDB" id="8436at10239"/>
<evidence type="ECO:0000313" key="7">
    <source>
        <dbReference type="Proteomes" id="UP000097892"/>
    </source>
</evidence>
<keyword evidence="3" id="KW-0946">Virion</keyword>
<protein>
    <submittedName>
        <fullName evidence="6">Tegument protein UL16</fullName>
    </submittedName>
</protein>
<evidence type="ECO:0000256" key="1">
    <source>
        <dbReference type="ARBA" id="ARBA00022562"/>
    </source>
</evidence>
<dbReference type="KEGG" id="vg:11464315"/>
<evidence type="ECO:0000256" key="3">
    <source>
        <dbReference type="ARBA" id="ARBA00022844"/>
    </source>
</evidence>
<dbReference type="RefSeq" id="YP_004940256.1">
    <property type="nucleotide sequence ID" value="NC_016448.1"/>
</dbReference>
<proteinExistence type="predicted"/>
<accession>G8XSZ8</accession>
<reference evidence="6" key="1">
    <citation type="submission" date="2011-12" db="EMBL/GenBank/DDBJ databases">
        <title>Comparative genomics of primate cytomegaloviruses.</title>
        <authorList>
            <person name="Davison A.J."/>
            <person name="Holton M."/>
            <person name="Dolan A."/>
            <person name="Dargan D.J."/>
            <person name="Gatherer D."/>
            <person name="Hayward G.S."/>
        </authorList>
    </citation>
    <scope>NUCLEOTIDE SEQUENCE [LARGE SCALE GENOMIC DNA]</scope>
    <source>
        <strain evidence="6">SqSHV</strain>
    </source>
</reference>
<keyword evidence="1" id="KW-1048">Host nucleus</keyword>
<name>G8XSZ8_9BETA</name>
<evidence type="ECO:0000256" key="5">
    <source>
        <dbReference type="ARBA" id="ARBA00023200"/>
    </source>
</evidence>
<keyword evidence="5" id="KW-1035">Host cytoplasm</keyword>
<organism evidence="6 7">
    <name type="scientific">Saimiriine betaherpesvirus 4</name>
    <dbReference type="NCBI Taxonomy" id="1535247"/>
    <lineage>
        <taxon>Viruses</taxon>
        <taxon>Duplodnaviria</taxon>
        <taxon>Heunggongvirae</taxon>
        <taxon>Peploviricota</taxon>
        <taxon>Herviviricetes</taxon>
        <taxon>Herpesvirales</taxon>
        <taxon>Orthoherpesviridae</taxon>
        <taxon>Betaherpesvirinae</taxon>
        <taxon>Cytomegalovirus</taxon>
        <taxon>Cytomegalovirus saimiriinebeta4</taxon>
    </lineage>
</organism>
<keyword evidence="4" id="KW-0426">Late protein</keyword>
<dbReference type="GO" id="GO:0044423">
    <property type="term" value="C:virion component"/>
    <property type="evidence" value="ECO:0007669"/>
    <property type="project" value="UniProtKB-KW"/>
</dbReference>
<gene>
    <name evidence="6" type="primary">UL94</name>
</gene>
<evidence type="ECO:0000256" key="2">
    <source>
        <dbReference type="ARBA" id="ARBA00022580"/>
    </source>
</evidence>
<evidence type="ECO:0000256" key="4">
    <source>
        <dbReference type="ARBA" id="ARBA00022921"/>
    </source>
</evidence>
<keyword evidence="2" id="KW-0920">Virion tegument</keyword>
<keyword evidence="7" id="KW-1185">Reference proteome</keyword>
<dbReference type="EMBL" id="FJ483967">
    <property type="protein sequence ID" value="AEV80945.1"/>
    <property type="molecule type" value="Genomic_DNA"/>
</dbReference>
<dbReference type="GeneID" id="11464315"/>
<evidence type="ECO:0000313" key="6">
    <source>
        <dbReference type="EMBL" id="AEV80945.1"/>
    </source>
</evidence>
<dbReference type="Pfam" id="PF03044">
    <property type="entry name" value="Herpes_UL16"/>
    <property type="match status" value="1"/>
</dbReference>
<dbReference type="Proteomes" id="UP000097892">
    <property type="component" value="Segment"/>
</dbReference>
<sequence length="340" mass="37311">MASTSVCCTRDLRLLKYFLQRECVWRRVGASSKHREYVAIASKSATFDMDGQDSRCLLCRIIVLSKDGVNVVCLSINTTYMGSYSTKLHRVKHDVGGVETFYSFKIDDELCPKTVPFAPTFTPVRSTVSFNGMSAEFFYDVCSLPSAEELKSIMVKGGEQSNKKAIRLGGPGAWAVKTSLGVDLYFYLLEYDLYTTCTGKDFLPSLARIVSATTCCGEMSCPFCKDHGTHVDCTGKYVGPVPDKGMCFCYMLCKMPTAPITNDRYMPFLCDSEEATHISVSGAGKSKVTLEDPLESYITVYNSAGKALPLKSGCWKLVKLSHPASPLLLCACPVLKGVVL</sequence>